<evidence type="ECO:0000313" key="1">
    <source>
        <dbReference type="EMBL" id="KAI3755757.1"/>
    </source>
</evidence>
<gene>
    <name evidence="1" type="ORF">L1987_55563</name>
</gene>
<evidence type="ECO:0000313" key="2">
    <source>
        <dbReference type="Proteomes" id="UP001056120"/>
    </source>
</evidence>
<organism evidence="1 2">
    <name type="scientific">Smallanthus sonchifolius</name>
    <dbReference type="NCBI Taxonomy" id="185202"/>
    <lineage>
        <taxon>Eukaryota</taxon>
        <taxon>Viridiplantae</taxon>
        <taxon>Streptophyta</taxon>
        <taxon>Embryophyta</taxon>
        <taxon>Tracheophyta</taxon>
        <taxon>Spermatophyta</taxon>
        <taxon>Magnoliopsida</taxon>
        <taxon>eudicotyledons</taxon>
        <taxon>Gunneridae</taxon>
        <taxon>Pentapetalae</taxon>
        <taxon>asterids</taxon>
        <taxon>campanulids</taxon>
        <taxon>Asterales</taxon>
        <taxon>Asteraceae</taxon>
        <taxon>Asteroideae</taxon>
        <taxon>Heliantheae alliance</taxon>
        <taxon>Millerieae</taxon>
        <taxon>Smallanthus</taxon>
    </lineage>
</organism>
<proteinExistence type="predicted"/>
<name>A0ACB9EBC1_9ASTR</name>
<dbReference type="EMBL" id="CM042035">
    <property type="protein sequence ID" value="KAI3755757.1"/>
    <property type="molecule type" value="Genomic_DNA"/>
</dbReference>
<dbReference type="Proteomes" id="UP001056120">
    <property type="component" value="Linkage Group LG18"/>
</dbReference>
<comment type="caution">
    <text evidence="1">The sequence shown here is derived from an EMBL/GenBank/DDBJ whole genome shotgun (WGS) entry which is preliminary data.</text>
</comment>
<accession>A0ACB9EBC1</accession>
<reference evidence="1 2" key="2">
    <citation type="journal article" date="2022" name="Mol. Ecol. Resour.">
        <title>The genomes of chicory, endive, great burdock and yacon provide insights into Asteraceae paleo-polyploidization history and plant inulin production.</title>
        <authorList>
            <person name="Fan W."/>
            <person name="Wang S."/>
            <person name="Wang H."/>
            <person name="Wang A."/>
            <person name="Jiang F."/>
            <person name="Liu H."/>
            <person name="Zhao H."/>
            <person name="Xu D."/>
            <person name="Zhang Y."/>
        </authorList>
    </citation>
    <scope>NUCLEOTIDE SEQUENCE [LARGE SCALE GENOMIC DNA]</scope>
    <source>
        <strain evidence="2">cv. Yunnan</strain>
        <tissue evidence="1">Leaves</tissue>
    </source>
</reference>
<sequence>MRTISSKFSGADVPLLSTMLNVQSAQGDSSANPADTDPTPSSSLPQTQTTVSLDRTPVHSTEDAQAHTLLTHSLLAQPEHRAPVFGDVDPSLHQYDFFVGGPWSCFPPARTRWGGGASLESVESSSNCPTLGAN</sequence>
<keyword evidence="2" id="KW-1185">Reference proteome</keyword>
<reference evidence="2" key="1">
    <citation type="journal article" date="2022" name="Mol. Ecol. Resour.">
        <title>The genomes of chicory, endive, great burdock and yacon provide insights into Asteraceae palaeo-polyploidization history and plant inulin production.</title>
        <authorList>
            <person name="Fan W."/>
            <person name="Wang S."/>
            <person name="Wang H."/>
            <person name="Wang A."/>
            <person name="Jiang F."/>
            <person name="Liu H."/>
            <person name="Zhao H."/>
            <person name="Xu D."/>
            <person name="Zhang Y."/>
        </authorList>
    </citation>
    <scope>NUCLEOTIDE SEQUENCE [LARGE SCALE GENOMIC DNA]</scope>
    <source>
        <strain evidence="2">cv. Yunnan</strain>
    </source>
</reference>
<protein>
    <submittedName>
        <fullName evidence="1">Uncharacterized protein</fullName>
    </submittedName>
</protein>